<dbReference type="PROSITE" id="PS51915">
    <property type="entry name" value="ZAD"/>
    <property type="match status" value="1"/>
</dbReference>
<dbReference type="InterPro" id="IPR013087">
    <property type="entry name" value="Znf_C2H2_type"/>
</dbReference>
<dbReference type="EMBL" id="CAJHJT010000012">
    <property type="protein sequence ID" value="CAD6996793.1"/>
    <property type="molecule type" value="Genomic_DNA"/>
</dbReference>
<feature type="domain" description="C2H2-type" evidence="8">
    <location>
        <begin position="298"/>
        <end position="321"/>
    </location>
</feature>
<evidence type="ECO:0000256" key="7">
    <source>
        <dbReference type="SAM" id="MobiDB-lite"/>
    </source>
</evidence>
<gene>
    <name evidence="10" type="ORF">CCAP1982_LOCUS5466</name>
</gene>
<reference evidence="10" key="1">
    <citation type="submission" date="2020-11" db="EMBL/GenBank/DDBJ databases">
        <authorList>
            <person name="Whitehead M."/>
        </authorList>
    </citation>
    <scope>NUCLEOTIDE SEQUENCE</scope>
    <source>
        <strain evidence="10">EGII</strain>
    </source>
</reference>
<evidence type="ECO:0000256" key="6">
    <source>
        <dbReference type="PROSITE-ProRule" id="PRU01263"/>
    </source>
</evidence>
<dbReference type="Proteomes" id="UP000606786">
    <property type="component" value="Unassembled WGS sequence"/>
</dbReference>
<keyword evidence="3 5" id="KW-0863">Zinc-finger</keyword>
<feature type="binding site" evidence="6">
    <location>
        <position position="84"/>
    </location>
    <ligand>
        <name>Zn(2+)</name>
        <dbReference type="ChEBI" id="CHEBI:29105"/>
    </ligand>
</feature>
<feature type="binding site" evidence="6">
    <location>
        <position position="28"/>
    </location>
    <ligand>
        <name>Zn(2+)</name>
        <dbReference type="ChEBI" id="CHEBI:29105"/>
    </ligand>
</feature>
<feature type="compositionally biased region" description="Basic and acidic residues" evidence="7">
    <location>
        <begin position="194"/>
        <end position="204"/>
    </location>
</feature>
<dbReference type="SUPFAM" id="SSF57667">
    <property type="entry name" value="beta-beta-alpha zinc fingers"/>
    <property type="match status" value="2"/>
</dbReference>
<dbReference type="Pfam" id="PF07776">
    <property type="entry name" value="zf-AD"/>
    <property type="match status" value="1"/>
</dbReference>
<dbReference type="Pfam" id="PF00096">
    <property type="entry name" value="zf-C2H2"/>
    <property type="match status" value="1"/>
</dbReference>
<feature type="domain" description="C2H2-type" evidence="8">
    <location>
        <begin position="328"/>
        <end position="355"/>
    </location>
</feature>
<comment type="caution">
    <text evidence="10">The sequence shown here is derived from an EMBL/GenBank/DDBJ whole genome shotgun (WGS) entry which is preliminary data.</text>
</comment>
<keyword evidence="4 6" id="KW-0862">Zinc</keyword>
<evidence type="ECO:0000256" key="4">
    <source>
        <dbReference type="ARBA" id="ARBA00022833"/>
    </source>
</evidence>
<dbReference type="InterPro" id="IPR036236">
    <property type="entry name" value="Znf_C2H2_sf"/>
</dbReference>
<evidence type="ECO:0000259" key="9">
    <source>
        <dbReference type="PROSITE" id="PS51915"/>
    </source>
</evidence>
<accession>A0A811UHX6</accession>
<sequence length="380" mass="43941">MSREPSNQFEPVSNFGSNLCDEKWKGWCRLCAKADEYCVNVISGVYQKFPNDTGFNYDVNLAYLIAKYFQIQIQEDEKLSRVICLECCKYITALSKFGERVSNVQQMYDELYKCKDKTKFDVDSLLEKYNLSKNESVLAHHENEVPIEEIFVAGLAVTVETDPTIVNIKKEAVTVAEQIDTTLPVHNEDDDDPIGDKEQDKEESCTQLDSDISSSSEENYSDDNATSSTNIRKRLQKNSGENLEKHTCIICSQCFQRRRNYATHMKRKHDVIVCPECPSSFKNILNLKKHILEHRNAFNCSQCEQKFEKKSILSKHVKDVHRKPVGKFVCEACGEAMVTKRELTLHMLIHTDYIPFKCKDCGMCFKEKYRFKVKNIVLFF</sequence>
<keyword evidence="1 6" id="KW-0479">Metal-binding</keyword>
<evidence type="ECO:0000256" key="1">
    <source>
        <dbReference type="ARBA" id="ARBA00022723"/>
    </source>
</evidence>
<dbReference type="Gene3D" id="3.30.160.60">
    <property type="entry name" value="Classic Zinc Finger"/>
    <property type="match status" value="3"/>
</dbReference>
<dbReference type="PANTHER" id="PTHR24409">
    <property type="entry name" value="ZINC FINGER PROTEIN 142"/>
    <property type="match status" value="1"/>
</dbReference>
<dbReference type="AlphaFoldDB" id="A0A811UHX6"/>
<dbReference type="GO" id="GO:0005634">
    <property type="term" value="C:nucleus"/>
    <property type="evidence" value="ECO:0007669"/>
    <property type="project" value="InterPro"/>
</dbReference>
<feature type="binding site" evidence="6">
    <location>
        <position position="31"/>
    </location>
    <ligand>
        <name>Zn(2+)</name>
        <dbReference type="ChEBI" id="CHEBI:29105"/>
    </ligand>
</feature>
<feature type="binding site" evidence="6">
    <location>
        <position position="87"/>
    </location>
    <ligand>
        <name>Zn(2+)</name>
        <dbReference type="ChEBI" id="CHEBI:29105"/>
    </ligand>
</feature>
<dbReference type="OrthoDB" id="6077919at2759"/>
<keyword evidence="2" id="KW-0677">Repeat</keyword>
<evidence type="ECO:0000256" key="5">
    <source>
        <dbReference type="PROSITE-ProRule" id="PRU00042"/>
    </source>
</evidence>
<evidence type="ECO:0000256" key="2">
    <source>
        <dbReference type="ARBA" id="ARBA00022737"/>
    </source>
</evidence>
<dbReference type="SUPFAM" id="SSF57716">
    <property type="entry name" value="Glucocorticoid receptor-like (DNA-binding domain)"/>
    <property type="match status" value="1"/>
</dbReference>
<proteinExistence type="predicted"/>
<dbReference type="PROSITE" id="PS00028">
    <property type="entry name" value="ZINC_FINGER_C2H2_1"/>
    <property type="match status" value="3"/>
</dbReference>
<dbReference type="GO" id="GO:0008270">
    <property type="term" value="F:zinc ion binding"/>
    <property type="evidence" value="ECO:0007669"/>
    <property type="project" value="UniProtKB-UniRule"/>
</dbReference>
<protein>
    <submittedName>
        <fullName evidence="10">(Mediterranean fruit fly) hypothetical protein</fullName>
    </submittedName>
</protein>
<organism evidence="10 11">
    <name type="scientific">Ceratitis capitata</name>
    <name type="common">Mediterranean fruit fly</name>
    <name type="synonym">Tephritis capitata</name>
    <dbReference type="NCBI Taxonomy" id="7213"/>
    <lineage>
        <taxon>Eukaryota</taxon>
        <taxon>Metazoa</taxon>
        <taxon>Ecdysozoa</taxon>
        <taxon>Arthropoda</taxon>
        <taxon>Hexapoda</taxon>
        <taxon>Insecta</taxon>
        <taxon>Pterygota</taxon>
        <taxon>Neoptera</taxon>
        <taxon>Endopterygota</taxon>
        <taxon>Diptera</taxon>
        <taxon>Brachycera</taxon>
        <taxon>Muscomorpha</taxon>
        <taxon>Tephritoidea</taxon>
        <taxon>Tephritidae</taxon>
        <taxon>Ceratitis</taxon>
        <taxon>Ceratitis</taxon>
    </lineage>
</organism>
<evidence type="ECO:0000313" key="11">
    <source>
        <dbReference type="Proteomes" id="UP000606786"/>
    </source>
</evidence>
<evidence type="ECO:0000256" key="3">
    <source>
        <dbReference type="ARBA" id="ARBA00022771"/>
    </source>
</evidence>
<dbReference type="SMART" id="SM00355">
    <property type="entry name" value="ZnF_C2H2"/>
    <property type="match status" value="4"/>
</dbReference>
<name>A0A811UHX6_CERCA</name>
<dbReference type="PROSITE" id="PS50157">
    <property type="entry name" value="ZINC_FINGER_C2H2_2"/>
    <property type="match status" value="2"/>
</dbReference>
<dbReference type="InterPro" id="IPR012934">
    <property type="entry name" value="Znf_AD"/>
</dbReference>
<dbReference type="SMART" id="SM00868">
    <property type="entry name" value="zf-AD"/>
    <property type="match status" value="1"/>
</dbReference>
<feature type="region of interest" description="Disordered" evidence="7">
    <location>
        <begin position="180"/>
        <end position="231"/>
    </location>
</feature>
<evidence type="ECO:0000313" key="10">
    <source>
        <dbReference type="EMBL" id="CAD6996793.1"/>
    </source>
</evidence>
<feature type="compositionally biased region" description="Low complexity" evidence="7">
    <location>
        <begin position="209"/>
        <end position="224"/>
    </location>
</feature>
<keyword evidence="11" id="KW-1185">Reference proteome</keyword>
<feature type="domain" description="ZAD" evidence="9">
    <location>
        <begin position="26"/>
        <end position="111"/>
    </location>
</feature>
<dbReference type="Gene3D" id="3.40.1800.20">
    <property type="match status" value="1"/>
</dbReference>
<evidence type="ECO:0000259" key="8">
    <source>
        <dbReference type="PROSITE" id="PS50157"/>
    </source>
</evidence>